<feature type="transmembrane region" description="Helical" evidence="8">
    <location>
        <begin position="47"/>
        <end position="64"/>
    </location>
</feature>
<dbReference type="InterPro" id="IPR017850">
    <property type="entry name" value="Alkaline_phosphatase_core_sf"/>
</dbReference>
<dbReference type="InterPro" id="IPR012549">
    <property type="entry name" value="EptA-like_N"/>
</dbReference>
<comment type="caution">
    <text evidence="11">The sequence shown here is derived from an EMBL/GenBank/DDBJ whole genome shotgun (WGS) entry which is preliminary data.</text>
</comment>
<evidence type="ECO:0000313" key="12">
    <source>
        <dbReference type="Proteomes" id="UP000029614"/>
    </source>
</evidence>
<accession>A0A096AZK2</accession>
<feature type="transmembrane region" description="Helical" evidence="8">
    <location>
        <begin position="21"/>
        <end position="41"/>
    </location>
</feature>
<dbReference type="CDD" id="cd16017">
    <property type="entry name" value="LptA"/>
    <property type="match status" value="1"/>
</dbReference>
<evidence type="ECO:0000256" key="7">
    <source>
        <dbReference type="ARBA" id="ARBA00023136"/>
    </source>
</evidence>
<dbReference type="SUPFAM" id="SSF53649">
    <property type="entry name" value="Alkaline phosphatase-like"/>
    <property type="match status" value="1"/>
</dbReference>
<keyword evidence="12" id="KW-1185">Reference proteome</keyword>
<reference evidence="11 12" key="1">
    <citation type="submission" date="2014-07" db="EMBL/GenBank/DDBJ databases">
        <authorList>
            <person name="McCorrison J."/>
            <person name="Sanka R."/>
            <person name="Torralba M."/>
            <person name="Gillis M."/>
            <person name="Haft D.H."/>
            <person name="Methe B."/>
            <person name="Sutton G."/>
            <person name="Nelson K.E."/>
        </authorList>
    </citation>
    <scope>NUCLEOTIDE SEQUENCE [LARGE SCALE GENOMIC DNA]</scope>
    <source>
        <strain evidence="11 12">DNF00058</strain>
    </source>
</reference>
<evidence type="ECO:0000259" key="9">
    <source>
        <dbReference type="Pfam" id="PF00884"/>
    </source>
</evidence>
<feature type="transmembrane region" description="Helical" evidence="8">
    <location>
        <begin position="76"/>
        <end position="97"/>
    </location>
</feature>
<name>A0A096AZK2_9BACT</name>
<dbReference type="AlphaFoldDB" id="A0A096AZK2"/>
<feature type="transmembrane region" description="Helical" evidence="8">
    <location>
        <begin position="130"/>
        <end position="147"/>
    </location>
</feature>
<dbReference type="EMBL" id="JRNU01000016">
    <property type="protein sequence ID" value="KGF52161.1"/>
    <property type="molecule type" value="Genomic_DNA"/>
</dbReference>
<proteinExistence type="predicted"/>
<dbReference type="RefSeq" id="WP_036855159.1">
    <property type="nucleotide sequence ID" value="NZ_JRNU01000016.1"/>
</dbReference>
<keyword evidence="6 8" id="KW-1133">Transmembrane helix</keyword>
<evidence type="ECO:0000256" key="6">
    <source>
        <dbReference type="ARBA" id="ARBA00022989"/>
    </source>
</evidence>
<sequence>MKPFLKEKLKDFKSLFVKFAVNNFAFITIILLFNLTIFYVASSFGRGVHLFLYATCLVTLIALFTECTINKIIRRIVRKIIIIFAGIVFIGDLFFIYHYQGLPDRAIIEVLLATNVSETWEYVETNLLHWYLYVALIVISFAIYAAIKMLKKISCKPKVGAIFAFYLFFAIVFTTVNVVKDFFRQSDTTIGYLERRCCPLVRTITNVCEGITNMRNFERMLKAGNTKPKILSNKSSIPYFVYILGESTSRHYMGIYGYHLNNTPYMNKRYMKGELLRFNDVISPHGMTILVLQDLFTFYRQHAKGQWYNYTDLFSILRAAGYNTTWLSNQEYSGSYGNHGRIYAEHCNNKAFTRLRADDGFNMKEPYDESLLPLLDKTLKHNKSKKNFIVLHLYGTHTRYNERYPKTFKEYSTKQVKGSNKEMKELRACYSTAVRYNDSIMNAIIKRFENKDAIVIYTSDHGEDLMDINDKVAGHSEVGINTRMVEIPMLVYLSKTFRSKRPELAKRIQLSINRPFMTDDMIHSILDIMGIKTSGYNPKLSVFNKQFDAKRKRYCGKKLYRRES</sequence>
<evidence type="ECO:0000256" key="3">
    <source>
        <dbReference type="ARBA" id="ARBA00022519"/>
    </source>
</evidence>
<dbReference type="GO" id="GO:0016776">
    <property type="term" value="F:phosphotransferase activity, phosphate group as acceptor"/>
    <property type="evidence" value="ECO:0007669"/>
    <property type="project" value="TreeGrafter"/>
</dbReference>
<evidence type="ECO:0000256" key="2">
    <source>
        <dbReference type="ARBA" id="ARBA00022475"/>
    </source>
</evidence>
<keyword evidence="7 8" id="KW-0472">Membrane</keyword>
<dbReference type="GO" id="GO:0009244">
    <property type="term" value="P:lipopolysaccharide core region biosynthetic process"/>
    <property type="evidence" value="ECO:0007669"/>
    <property type="project" value="TreeGrafter"/>
</dbReference>
<evidence type="ECO:0000313" key="11">
    <source>
        <dbReference type="EMBL" id="KGF52161.1"/>
    </source>
</evidence>
<feature type="domain" description="Phosphoethanolamine transferase N-terminal" evidence="10">
    <location>
        <begin position="72"/>
        <end position="188"/>
    </location>
</feature>
<organism evidence="11 12">
    <name type="scientific">Prevotella amnii DNF00058</name>
    <dbReference type="NCBI Taxonomy" id="1401066"/>
    <lineage>
        <taxon>Bacteria</taxon>
        <taxon>Pseudomonadati</taxon>
        <taxon>Bacteroidota</taxon>
        <taxon>Bacteroidia</taxon>
        <taxon>Bacteroidales</taxon>
        <taxon>Prevotellaceae</taxon>
        <taxon>Prevotella</taxon>
    </lineage>
</organism>
<evidence type="ECO:0000256" key="1">
    <source>
        <dbReference type="ARBA" id="ARBA00004429"/>
    </source>
</evidence>
<evidence type="ECO:0000256" key="4">
    <source>
        <dbReference type="ARBA" id="ARBA00022679"/>
    </source>
</evidence>
<gene>
    <name evidence="11" type="ORF">HMPREF9302_04675</name>
</gene>
<comment type="subcellular location">
    <subcellularLocation>
        <location evidence="1">Cell inner membrane</location>
        <topology evidence="1">Multi-pass membrane protein</topology>
    </subcellularLocation>
</comment>
<dbReference type="Pfam" id="PF00884">
    <property type="entry name" value="Sulfatase"/>
    <property type="match status" value="1"/>
</dbReference>
<keyword evidence="5 8" id="KW-0812">Transmembrane</keyword>
<feature type="domain" description="Sulfatase N-terminal" evidence="9">
    <location>
        <begin position="238"/>
        <end position="531"/>
    </location>
</feature>
<dbReference type="OrthoDB" id="9786870at2"/>
<dbReference type="Gene3D" id="3.40.720.10">
    <property type="entry name" value="Alkaline Phosphatase, subunit A"/>
    <property type="match status" value="1"/>
</dbReference>
<dbReference type="GO" id="GO:0005886">
    <property type="term" value="C:plasma membrane"/>
    <property type="evidence" value="ECO:0007669"/>
    <property type="project" value="UniProtKB-SubCell"/>
</dbReference>
<evidence type="ECO:0000259" key="10">
    <source>
        <dbReference type="Pfam" id="PF08019"/>
    </source>
</evidence>
<dbReference type="PANTHER" id="PTHR30443">
    <property type="entry name" value="INNER MEMBRANE PROTEIN"/>
    <property type="match status" value="1"/>
</dbReference>
<keyword evidence="3" id="KW-0997">Cell inner membrane</keyword>
<dbReference type="InterPro" id="IPR040423">
    <property type="entry name" value="PEA_transferase"/>
</dbReference>
<protein>
    <submittedName>
        <fullName evidence="11">Arylsulfatase</fullName>
    </submittedName>
</protein>
<feature type="transmembrane region" description="Helical" evidence="8">
    <location>
        <begin position="159"/>
        <end position="179"/>
    </location>
</feature>
<keyword evidence="2" id="KW-1003">Cell membrane</keyword>
<evidence type="ECO:0000256" key="5">
    <source>
        <dbReference type="ARBA" id="ARBA00022692"/>
    </source>
</evidence>
<dbReference type="PANTHER" id="PTHR30443:SF2">
    <property type="entry name" value="PHOSPHOETHANOLAMINE TRANSFERASE EPTC"/>
    <property type="match status" value="1"/>
</dbReference>
<dbReference type="InterPro" id="IPR000917">
    <property type="entry name" value="Sulfatase_N"/>
</dbReference>
<evidence type="ECO:0000256" key="8">
    <source>
        <dbReference type="SAM" id="Phobius"/>
    </source>
</evidence>
<dbReference type="InterPro" id="IPR058130">
    <property type="entry name" value="PEA_transf_C"/>
</dbReference>
<keyword evidence="4" id="KW-0808">Transferase</keyword>
<dbReference type="Proteomes" id="UP000029614">
    <property type="component" value="Unassembled WGS sequence"/>
</dbReference>
<dbReference type="Pfam" id="PF08019">
    <property type="entry name" value="EptA_B_N"/>
    <property type="match status" value="1"/>
</dbReference>